<dbReference type="CDD" id="cd16922">
    <property type="entry name" value="HATPase_EvgS-ArcB-TorS-like"/>
    <property type="match status" value="1"/>
</dbReference>
<dbReference type="GO" id="GO:0005524">
    <property type="term" value="F:ATP binding"/>
    <property type="evidence" value="ECO:0007669"/>
    <property type="project" value="UniProtKB-KW"/>
</dbReference>
<dbReference type="InterPro" id="IPR036890">
    <property type="entry name" value="HATPase_C_sf"/>
</dbReference>
<dbReference type="PROSITE" id="PS50109">
    <property type="entry name" value="HIS_KIN"/>
    <property type="match status" value="1"/>
</dbReference>
<keyword evidence="10" id="KW-0067">ATP-binding</keyword>
<feature type="transmembrane region" description="Helical" evidence="7">
    <location>
        <begin position="404"/>
        <end position="422"/>
    </location>
</feature>
<feature type="domain" description="Histidine kinase" evidence="8">
    <location>
        <begin position="716"/>
        <end position="933"/>
    </location>
</feature>
<evidence type="ECO:0000259" key="9">
    <source>
        <dbReference type="PROSITE" id="PS50110"/>
    </source>
</evidence>
<dbReference type="SUPFAM" id="SSF47384">
    <property type="entry name" value="Homodimeric domain of signal transducing histidine kinase"/>
    <property type="match status" value="1"/>
</dbReference>
<evidence type="ECO:0000259" key="8">
    <source>
        <dbReference type="PROSITE" id="PS50109"/>
    </source>
</evidence>
<reference evidence="10 11" key="1">
    <citation type="submission" date="2024-04" db="EMBL/GenBank/DDBJ databases">
        <title>Draft genome sequence of Sessilibacter corallicola NBRC 116591.</title>
        <authorList>
            <person name="Miyakawa T."/>
            <person name="Kusuya Y."/>
            <person name="Miura T."/>
        </authorList>
    </citation>
    <scope>NUCLEOTIDE SEQUENCE [LARGE SCALE GENOMIC DNA]</scope>
    <source>
        <strain evidence="10 11">KU-00831-HH</strain>
    </source>
</reference>
<dbReference type="Pfam" id="PF00512">
    <property type="entry name" value="HisKA"/>
    <property type="match status" value="1"/>
</dbReference>
<proteinExistence type="predicted"/>
<feature type="modified residue" description="4-aspartylphosphate" evidence="6">
    <location>
        <position position="1003"/>
    </location>
</feature>
<dbReference type="InterPro" id="IPR003594">
    <property type="entry name" value="HATPase_dom"/>
</dbReference>
<feature type="transmembrane region" description="Helical" evidence="7">
    <location>
        <begin position="225"/>
        <end position="245"/>
    </location>
</feature>
<feature type="transmembrane region" description="Helical" evidence="7">
    <location>
        <begin position="471"/>
        <end position="492"/>
    </location>
</feature>
<dbReference type="Gene3D" id="1.10.287.130">
    <property type="match status" value="1"/>
</dbReference>
<name>A0ABQ0ADP7_9GAMM</name>
<keyword evidence="4" id="KW-0808">Transferase</keyword>
<feature type="transmembrane region" description="Helical" evidence="7">
    <location>
        <begin position="51"/>
        <end position="75"/>
    </location>
</feature>
<feature type="transmembrane region" description="Helical" evidence="7">
    <location>
        <begin position="189"/>
        <end position="205"/>
    </location>
</feature>
<dbReference type="EMBL" id="BAABWN010000015">
    <property type="protein sequence ID" value="GAA6169773.1"/>
    <property type="molecule type" value="Genomic_DNA"/>
</dbReference>
<evidence type="ECO:0000313" key="11">
    <source>
        <dbReference type="Proteomes" id="UP001465153"/>
    </source>
</evidence>
<accession>A0ABQ0ADP7</accession>
<evidence type="ECO:0000256" key="1">
    <source>
        <dbReference type="ARBA" id="ARBA00000085"/>
    </source>
</evidence>
<dbReference type="Proteomes" id="UP001465153">
    <property type="component" value="Unassembled WGS sequence"/>
</dbReference>
<organism evidence="10 11">
    <name type="scientific">Sessilibacter corallicola</name>
    <dbReference type="NCBI Taxonomy" id="2904075"/>
    <lineage>
        <taxon>Bacteria</taxon>
        <taxon>Pseudomonadati</taxon>
        <taxon>Pseudomonadota</taxon>
        <taxon>Gammaproteobacteria</taxon>
        <taxon>Cellvibrionales</taxon>
        <taxon>Cellvibrionaceae</taxon>
        <taxon>Sessilibacter</taxon>
    </lineage>
</organism>
<evidence type="ECO:0000256" key="5">
    <source>
        <dbReference type="ARBA" id="ARBA00022777"/>
    </source>
</evidence>
<evidence type="ECO:0000256" key="2">
    <source>
        <dbReference type="ARBA" id="ARBA00012438"/>
    </source>
</evidence>
<dbReference type="InterPro" id="IPR001789">
    <property type="entry name" value="Sig_transdc_resp-reg_receiver"/>
</dbReference>
<keyword evidence="7" id="KW-0472">Membrane</keyword>
<dbReference type="PANTHER" id="PTHR43047">
    <property type="entry name" value="TWO-COMPONENT HISTIDINE PROTEIN KINASE"/>
    <property type="match status" value="1"/>
</dbReference>
<evidence type="ECO:0000256" key="4">
    <source>
        <dbReference type="ARBA" id="ARBA00022679"/>
    </source>
</evidence>
<dbReference type="SUPFAM" id="SSF103473">
    <property type="entry name" value="MFS general substrate transporter"/>
    <property type="match status" value="1"/>
</dbReference>
<dbReference type="InterPro" id="IPR011006">
    <property type="entry name" value="CheY-like_superfamily"/>
</dbReference>
<feature type="transmembrane region" description="Helical" evidence="7">
    <location>
        <begin position="274"/>
        <end position="304"/>
    </location>
</feature>
<dbReference type="PRINTS" id="PR00344">
    <property type="entry name" value="BCTRLSENSOR"/>
</dbReference>
<dbReference type="SUPFAM" id="SSF52172">
    <property type="entry name" value="CheY-like"/>
    <property type="match status" value="1"/>
</dbReference>
<sequence length="1170" mass="129525">MNQKFDAQSATLEQVPQPRRQYNQWVANESLEDFALRHTARRARRWSFSRIANTALGTSSFLVLELLGATIAINYGVYHSLWAIFVVCTLLFISGLPISYYATKYSVDIDLLTRGAGFGYVGSTISSLTYASFTFIFFALEATIMASALELLIGTPMWLGYIISALAVIPLVTHGIAMISRFQLLTQPLWLLLQIAPIIYIAQHPDGTLDQWLLFSGTDAAVNTSFDWITFGTATTVLFALMAQIGEQVDFLRFMPEPGFNAPTSNKKREQKKWWAAVVIAGPGWVIFGAIKLVLGTLLAFLLIQQGVTPDKASDPTHMYSAAFQHFSLSPEAALVLAAMFVIICQIKINVANAYAGSLAWSNFFSRLTHHHPGRVVWLVFNVIIALLLMELGVYRAIETVLHHYSVFVLAWFGSIIADLVINKPLGLSPKHIEFRRSRLYDINPVGVGSTALAAVIGMLASTAVLGEKVAAFSGFIAFFLPFITAPLIAAFTRGKYYLVPEDNVPKDKVPEDKVIDAKILEPSNKNIKSHASQTCTVCGNQFDQEDINTCPAYSGPICSLCCALETRCKDQCRPKAHIGAQLESVLKPITGDKAYRLLVGPVGQFIFAFTVISVISASIFYIAYFPVHNDGATENSVIQQAFTTSFILILILLGVLVWLFVLAQKSARMALQETSLQTQKLTDEISAHKVTLKELERARRSADSANIAKSNYVTSLSHELRTPLNVILGYAQLLQKDQEIPSDQKDKLSILHRNGEHLATMIEGLLEISKIEAGRLNLNTDRVRLDLMLDQLVKMFRQQAEYKGLEFNYHCQKNLPTTIKVDEKRLRQILINLLSNAVKFTEHGKIGFSVSYRSHVARFKITDTGYGIAQNNLSTIFSPFVRGDDVEQKQISGSGLGLAICRQLADMMGADIEVESEEGKGSSFTLLLQATPAETQISERNSLTPIIGYEDNVKTILIVDDNTDHRQLLINLLTPLNFNLLEAADGETVNSIQEKPDLVLLDVRLGKTSGWDVAKQLKSRFEQLPIIMVSANARGFYHTMPSKHVHDDYLEKPLQLDALLEKVGNLLALKWIYASTCGAEKQAPTQVSQSKESTAAVSSHAVFQQIIEFAKIGNLNGLLTFLDDIGNNNTLSPAVVNELRSLAKNFDFKGAIEFAEKNLPTPETVNDHE</sequence>
<dbReference type="InterPro" id="IPR036259">
    <property type="entry name" value="MFS_trans_sf"/>
</dbReference>
<feature type="transmembrane region" description="Helical" evidence="7">
    <location>
        <begin position="115"/>
        <end position="138"/>
    </location>
</feature>
<dbReference type="InterPro" id="IPR005467">
    <property type="entry name" value="His_kinase_dom"/>
</dbReference>
<evidence type="ECO:0000313" key="10">
    <source>
        <dbReference type="EMBL" id="GAA6169773.1"/>
    </source>
</evidence>
<evidence type="ECO:0000256" key="7">
    <source>
        <dbReference type="SAM" id="Phobius"/>
    </source>
</evidence>
<dbReference type="Pfam" id="PF00072">
    <property type="entry name" value="Response_reg"/>
    <property type="match status" value="1"/>
</dbReference>
<feature type="transmembrane region" description="Helical" evidence="7">
    <location>
        <begin position="638"/>
        <end position="663"/>
    </location>
</feature>
<keyword evidence="5" id="KW-0418">Kinase</keyword>
<dbReference type="RefSeq" id="WP_353304226.1">
    <property type="nucleotide sequence ID" value="NZ_BAABWN010000015.1"/>
</dbReference>
<feature type="transmembrane region" description="Helical" evidence="7">
    <location>
        <begin position="443"/>
        <end position="465"/>
    </location>
</feature>
<feature type="transmembrane region" description="Helical" evidence="7">
    <location>
        <begin position="376"/>
        <end position="398"/>
    </location>
</feature>
<dbReference type="Gene3D" id="3.30.565.10">
    <property type="entry name" value="Histidine kinase-like ATPase, C-terminal domain"/>
    <property type="match status" value="1"/>
</dbReference>
<dbReference type="PROSITE" id="PS50110">
    <property type="entry name" value="RESPONSE_REGULATORY"/>
    <property type="match status" value="1"/>
</dbReference>
<feature type="transmembrane region" description="Helical" evidence="7">
    <location>
        <begin position="81"/>
        <end position="103"/>
    </location>
</feature>
<evidence type="ECO:0000256" key="3">
    <source>
        <dbReference type="ARBA" id="ARBA00022553"/>
    </source>
</evidence>
<dbReference type="Gene3D" id="3.40.50.2300">
    <property type="match status" value="1"/>
</dbReference>
<dbReference type="InterPro" id="IPR003661">
    <property type="entry name" value="HisK_dim/P_dom"/>
</dbReference>
<keyword evidence="11" id="KW-1185">Reference proteome</keyword>
<keyword evidence="3 6" id="KW-0597">Phosphoprotein</keyword>
<feature type="domain" description="Response regulatory" evidence="9">
    <location>
        <begin position="956"/>
        <end position="1068"/>
    </location>
</feature>
<protein>
    <recommendedName>
        <fullName evidence="2">histidine kinase</fullName>
        <ecNumber evidence="2">2.7.13.3</ecNumber>
    </recommendedName>
</protein>
<dbReference type="Gene3D" id="1.10.4160.10">
    <property type="entry name" value="Hydantoin permease"/>
    <property type="match status" value="1"/>
</dbReference>
<dbReference type="SUPFAM" id="SSF55874">
    <property type="entry name" value="ATPase domain of HSP90 chaperone/DNA topoisomerase II/histidine kinase"/>
    <property type="match status" value="1"/>
</dbReference>
<feature type="transmembrane region" description="Helical" evidence="7">
    <location>
        <begin position="158"/>
        <end position="177"/>
    </location>
</feature>
<dbReference type="CDD" id="cd00082">
    <property type="entry name" value="HisKA"/>
    <property type="match status" value="1"/>
</dbReference>
<dbReference type="InterPro" id="IPR004358">
    <property type="entry name" value="Sig_transdc_His_kin-like_C"/>
</dbReference>
<dbReference type="InterPro" id="IPR036097">
    <property type="entry name" value="HisK_dim/P_sf"/>
</dbReference>
<dbReference type="Pfam" id="PF02518">
    <property type="entry name" value="HATPase_c"/>
    <property type="match status" value="1"/>
</dbReference>
<dbReference type="SMART" id="SM00448">
    <property type="entry name" value="REC"/>
    <property type="match status" value="1"/>
</dbReference>
<keyword evidence="10" id="KW-0547">Nucleotide-binding</keyword>
<feature type="transmembrane region" description="Helical" evidence="7">
    <location>
        <begin position="606"/>
        <end position="626"/>
    </location>
</feature>
<evidence type="ECO:0000256" key="6">
    <source>
        <dbReference type="PROSITE-ProRule" id="PRU00169"/>
    </source>
</evidence>
<dbReference type="SMART" id="SM00387">
    <property type="entry name" value="HATPase_c"/>
    <property type="match status" value="1"/>
</dbReference>
<dbReference type="EC" id="2.7.13.3" evidence="2"/>
<comment type="catalytic activity">
    <reaction evidence="1">
        <text>ATP + protein L-histidine = ADP + protein N-phospho-L-histidine.</text>
        <dbReference type="EC" id="2.7.13.3"/>
    </reaction>
</comment>
<dbReference type="CDD" id="cd00156">
    <property type="entry name" value="REC"/>
    <property type="match status" value="1"/>
</dbReference>
<comment type="caution">
    <text evidence="10">The sequence shown here is derived from an EMBL/GenBank/DDBJ whole genome shotgun (WGS) entry which is preliminary data.</text>
</comment>
<feature type="transmembrane region" description="Helical" evidence="7">
    <location>
        <begin position="333"/>
        <end position="355"/>
    </location>
</feature>
<keyword evidence="7" id="KW-0812">Transmembrane</keyword>
<dbReference type="SMART" id="SM00388">
    <property type="entry name" value="HisKA"/>
    <property type="match status" value="1"/>
</dbReference>
<keyword evidence="7" id="KW-1133">Transmembrane helix</keyword>
<gene>
    <name evidence="10" type="ORF">NBRC116591_35840</name>
</gene>